<keyword evidence="3" id="KW-0547">Nucleotide-binding</keyword>
<accession>A0A225W3A3</accession>
<dbReference type="GO" id="GO:0004386">
    <property type="term" value="F:helicase activity"/>
    <property type="evidence" value="ECO:0007669"/>
    <property type="project" value="UniProtKB-KW"/>
</dbReference>
<dbReference type="OrthoDB" id="9901758at2759"/>
<evidence type="ECO:0000313" key="4">
    <source>
        <dbReference type="Proteomes" id="UP000198211"/>
    </source>
</evidence>
<reference evidence="4" key="1">
    <citation type="submission" date="2017-03" db="EMBL/GenBank/DDBJ databases">
        <title>Phytopthora megakarya and P. palmivora, two closely related causual agents of cacao black pod achieved similar genome size and gene model numbers by different mechanisms.</title>
        <authorList>
            <person name="Ali S."/>
            <person name="Shao J."/>
            <person name="Larry D.J."/>
            <person name="Kronmiller B."/>
            <person name="Shen D."/>
            <person name="Strem M.D."/>
            <person name="Melnick R.L."/>
            <person name="Guiltinan M.J."/>
            <person name="Tyler B.M."/>
            <person name="Meinhardt L.W."/>
            <person name="Bailey B.A."/>
        </authorList>
    </citation>
    <scope>NUCLEOTIDE SEQUENCE [LARGE SCALE GENOMIC DNA]</scope>
    <source>
        <strain evidence="4">zdho120</strain>
    </source>
</reference>
<sequence length="250" mass="28737">MVVVRQFEKPDLFVTVTTNPKCKEIQDELLPGLTSSDRPDIVTRVFKMKLNALLDDITKNGIFRKVAAFVYVDHWKPRNSSDYDKFVSAEIPDPALFPEPHATVTICMIHGPCGRGIKSPCTGEDGVHVCSKRFPKAFFYETRVDSDGYPLYRRRRPGPLDPYNEEGPHRPTSTRMVSRQIHHINATRTRSTVQVDNRRVVPYNPYLCQKYNCHVNVEVCSTVQSVKHLYKYVYKGQGRTTVVLREARLH</sequence>
<name>A0A225W3A3_9STRA</name>
<dbReference type="PANTHER" id="PTHR10492">
    <property type="match status" value="1"/>
</dbReference>
<gene>
    <name evidence="3" type="ORF">PHMEG_00014638</name>
</gene>
<dbReference type="Pfam" id="PF14214">
    <property type="entry name" value="Helitron_like_N"/>
    <property type="match status" value="1"/>
</dbReference>
<dbReference type="Proteomes" id="UP000198211">
    <property type="component" value="Unassembled WGS sequence"/>
</dbReference>
<dbReference type="AlphaFoldDB" id="A0A225W3A3"/>
<comment type="caution">
    <text evidence="3">The sequence shown here is derived from an EMBL/GenBank/DDBJ whole genome shotgun (WGS) entry which is preliminary data.</text>
</comment>
<evidence type="ECO:0000259" key="2">
    <source>
        <dbReference type="Pfam" id="PF14214"/>
    </source>
</evidence>
<proteinExistence type="predicted"/>
<feature type="domain" description="Helitron helicase-like" evidence="2">
    <location>
        <begin position="1"/>
        <end position="78"/>
    </location>
</feature>
<keyword evidence="3" id="KW-0347">Helicase</keyword>
<protein>
    <submittedName>
        <fullName evidence="3">Helitron helicase</fullName>
    </submittedName>
</protein>
<dbReference type="STRING" id="4795.A0A225W3A3"/>
<dbReference type="EMBL" id="NBNE01001903">
    <property type="protein sequence ID" value="OWZ12233.1"/>
    <property type="molecule type" value="Genomic_DNA"/>
</dbReference>
<dbReference type="InterPro" id="IPR025476">
    <property type="entry name" value="Helitron_helicase-like"/>
</dbReference>
<organism evidence="3 4">
    <name type="scientific">Phytophthora megakarya</name>
    <dbReference type="NCBI Taxonomy" id="4795"/>
    <lineage>
        <taxon>Eukaryota</taxon>
        <taxon>Sar</taxon>
        <taxon>Stramenopiles</taxon>
        <taxon>Oomycota</taxon>
        <taxon>Peronosporomycetes</taxon>
        <taxon>Peronosporales</taxon>
        <taxon>Peronosporaceae</taxon>
        <taxon>Phytophthora</taxon>
    </lineage>
</organism>
<keyword evidence="3" id="KW-0067">ATP-binding</keyword>
<evidence type="ECO:0000256" key="1">
    <source>
        <dbReference type="SAM" id="MobiDB-lite"/>
    </source>
</evidence>
<evidence type="ECO:0000313" key="3">
    <source>
        <dbReference type="EMBL" id="OWZ12233.1"/>
    </source>
</evidence>
<dbReference type="PANTHER" id="PTHR10492:SF57">
    <property type="entry name" value="ATP-DEPENDENT DNA HELICASE"/>
    <property type="match status" value="1"/>
</dbReference>
<keyword evidence="4" id="KW-1185">Reference proteome</keyword>
<feature type="region of interest" description="Disordered" evidence="1">
    <location>
        <begin position="155"/>
        <end position="177"/>
    </location>
</feature>
<keyword evidence="3" id="KW-0378">Hydrolase</keyword>